<dbReference type="Gene3D" id="2.40.170.20">
    <property type="entry name" value="TonB-dependent receptor, beta-barrel domain"/>
    <property type="match status" value="1"/>
</dbReference>
<dbReference type="InterPro" id="IPR008969">
    <property type="entry name" value="CarboxyPept-like_regulatory"/>
</dbReference>
<dbReference type="InterPro" id="IPR036942">
    <property type="entry name" value="Beta-barrel_TonB_sf"/>
</dbReference>
<keyword evidence="3 8" id="KW-1134">Transmembrane beta strand</keyword>
<dbReference type="EMBL" id="VTHL01000011">
    <property type="protein sequence ID" value="TYZ08895.1"/>
    <property type="molecule type" value="Genomic_DNA"/>
</dbReference>
<evidence type="ECO:0000256" key="2">
    <source>
        <dbReference type="ARBA" id="ARBA00022448"/>
    </source>
</evidence>
<evidence type="ECO:0000256" key="7">
    <source>
        <dbReference type="ARBA" id="ARBA00023237"/>
    </source>
</evidence>
<dbReference type="SUPFAM" id="SSF56935">
    <property type="entry name" value="Porins"/>
    <property type="match status" value="1"/>
</dbReference>
<evidence type="ECO:0000256" key="1">
    <source>
        <dbReference type="ARBA" id="ARBA00004571"/>
    </source>
</evidence>
<dbReference type="Pfam" id="PF13715">
    <property type="entry name" value="CarbopepD_reg_2"/>
    <property type="match status" value="1"/>
</dbReference>
<dbReference type="AlphaFoldDB" id="A0A5D6V0W6"/>
<keyword evidence="4 8" id="KW-0812">Transmembrane</keyword>
<dbReference type="RefSeq" id="WP_149071220.1">
    <property type="nucleotide sequence ID" value="NZ_VTHL01000011.1"/>
</dbReference>
<dbReference type="GO" id="GO:0009279">
    <property type="term" value="C:cell outer membrane"/>
    <property type="evidence" value="ECO:0007669"/>
    <property type="project" value="UniProtKB-SubCell"/>
</dbReference>
<reference evidence="11 12" key="1">
    <citation type="submission" date="2019-08" db="EMBL/GenBank/DDBJ databases">
        <authorList>
            <person name="Seo M.-J."/>
        </authorList>
    </citation>
    <scope>NUCLEOTIDE SEQUENCE [LARGE SCALE GENOMIC DNA]</scope>
    <source>
        <strain evidence="11 12">KIGAM108</strain>
    </source>
</reference>
<accession>A0A5D6V0W6</accession>
<dbReference type="Proteomes" id="UP000322791">
    <property type="component" value="Unassembled WGS sequence"/>
</dbReference>
<evidence type="ECO:0000256" key="3">
    <source>
        <dbReference type="ARBA" id="ARBA00022452"/>
    </source>
</evidence>
<dbReference type="InterPro" id="IPR012910">
    <property type="entry name" value="Plug_dom"/>
</dbReference>
<comment type="similarity">
    <text evidence="8">Belongs to the TonB-dependent receptor family.</text>
</comment>
<evidence type="ECO:0000256" key="4">
    <source>
        <dbReference type="ARBA" id="ARBA00022692"/>
    </source>
</evidence>
<evidence type="ECO:0000313" key="12">
    <source>
        <dbReference type="Proteomes" id="UP000322791"/>
    </source>
</evidence>
<dbReference type="Gene3D" id="2.170.130.10">
    <property type="entry name" value="TonB-dependent receptor, plug domain"/>
    <property type="match status" value="1"/>
</dbReference>
<feature type="signal peptide" evidence="9">
    <location>
        <begin position="1"/>
        <end position="22"/>
    </location>
</feature>
<dbReference type="PROSITE" id="PS52016">
    <property type="entry name" value="TONB_DEPENDENT_REC_3"/>
    <property type="match status" value="1"/>
</dbReference>
<organism evidence="11 12">
    <name type="scientific">Hymenobacter lutimineralis</name>
    <dbReference type="NCBI Taxonomy" id="2606448"/>
    <lineage>
        <taxon>Bacteria</taxon>
        <taxon>Pseudomonadati</taxon>
        <taxon>Bacteroidota</taxon>
        <taxon>Cytophagia</taxon>
        <taxon>Cytophagales</taxon>
        <taxon>Hymenobacteraceae</taxon>
        <taxon>Hymenobacter</taxon>
    </lineage>
</organism>
<keyword evidence="7 8" id="KW-0998">Cell outer membrane</keyword>
<keyword evidence="5 9" id="KW-0732">Signal</keyword>
<name>A0A5D6V0W6_9BACT</name>
<keyword evidence="12" id="KW-1185">Reference proteome</keyword>
<feature type="domain" description="TonB-dependent receptor plug" evidence="10">
    <location>
        <begin position="123"/>
        <end position="230"/>
    </location>
</feature>
<dbReference type="Gene3D" id="2.60.40.1120">
    <property type="entry name" value="Carboxypeptidase-like, regulatory domain"/>
    <property type="match status" value="1"/>
</dbReference>
<protein>
    <submittedName>
        <fullName evidence="11">TonB-dependent receptor</fullName>
    </submittedName>
</protein>
<keyword evidence="11" id="KW-0675">Receptor</keyword>
<keyword evidence="2 8" id="KW-0813">Transport</keyword>
<keyword evidence="6 8" id="KW-0472">Membrane</keyword>
<evidence type="ECO:0000256" key="5">
    <source>
        <dbReference type="ARBA" id="ARBA00022729"/>
    </source>
</evidence>
<dbReference type="PANTHER" id="PTHR30069:SF29">
    <property type="entry name" value="HEMOGLOBIN AND HEMOGLOBIN-HAPTOGLOBIN-BINDING PROTEIN 1-RELATED"/>
    <property type="match status" value="1"/>
</dbReference>
<dbReference type="GO" id="GO:0044718">
    <property type="term" value="P:siderophore transmembrane transport"/>
    <property type="evidence" value="ECO:0007669"/>
    <property type="project" value="TreeGrafter"/>
</dbReference>
<dbReference type="InterPro" id="IPR037066">
    <property type="entry name" value="Plug_dom_sf"/>
</dbReference>
<dbReference type="SUPFAM" id="SSF49464">
    <property type="entry name" value="Carboxypeptidase regulatory domain-like"/>
    <property type="match status" value="1"/>
</dbReference>
<dbReference type="PANTHER" id="PTHR30069">
    <property type="entry name" value="TONB-DEPENDENT OUTER MEMBRANE RECEPTOR"/>
    <property type="match status" value="1"/>
</dbReference>
<evidence type="ECO:0000256" key="9">
    <source>
        <dbReference type="SAM" id="SignalP"/>
    </source>
</evidence>
<evidence type="ECO:0000256" key="8">
    <source>
        <dbReference type="PROSITE-ProRule" id="PRU01360"/>
    </source>
</evidence>
<evidence type="ECO:0000313" key="11">
    <source>
        <dbReference type="EMBL" id="TYZ08895.1"/>
    </source>
</evidence>
<gene>
    <name evidence="11" type="ORF">FY528_11815</name>
</gene>
<evidence type="ECO:0000256" key="6">
    <source>
        <dbReference type="ARBA" id="ARBA00023136"/>
    </source>
</evidence>
<comment type="subcellular location">
    <subcellularLocation>
        <location evidence="1 8">Cell outer membrane</location>
        <topology evidence="1 8">Multi-pass membrane protein</topology>
    </subcellularLocation>
</comment>
<proteinExistence type="inferred from homology"/>
<evidence type="ECO:0000259" key="10">
    <source>
        <dbReference type="Pfam" id="PF07715"/>
    </source>
</evidence>
<comment type="caution">
    <text evidence="11">The sequence shown here is derived from an EMBL/GenBank/DDBJ whole genome shotgun (WGS) entry which is preliminary data.</text>
</comment>
<dbReference type="GO" id="GO:0015344">
    <property type="term" value="F:siderophore uptake transmembrane transporter activity"/>
    <property type="evidence" value="ECO:0007669"/>
    <property type="project" value="TreeGrafter"/>
</dbReference>
<dbReference type="Pfam" id="PF07715">
    <property type="entry name" value="Plug"/>
    <property type="match status" value="1"/>
</dbReference>
<feature type="chain" id="PRO_5022720354" evidence="9">
    <location>
        <begin position="23"/>
        <end position="894"/>
    </location>
</feature>
<dbReference type="InterPro" id="IPR039426">
    <property type="entry name" value="TonB-dep_rcpt-like"/>
</dbReference>
<sequence>MRKIYSIWLFLLLLGVAQTALAQQDAIVSGLVQTEVGEPLPGATVFLKGTFVGTSTDRDGRFELRADFGGGPVVLSVSFIGYETKEVSLTSPDANLAVGLTPTVAFTNEVVVAASRVEEGILQAPVTIEKLNSQQIERIPTADIQAGLNHYKGIDVNSASLLMTSVSTRGFNSAKSERIIQLTDYFDTQSPSLNVNAGNLTGVPELDIESIEIIHGPASALYGANAFNGVLLLNTKDPFASEGLSVRLRGGQRSYFDGQLRFAKKLGEKFAFKVVGSYLTADDWLAENFAATSTKVESRNNPVGSPQGYDAVNRYGDVGLTFSPAQNRPGYTVAPELYGRTVFIPGFDEKTLVGDDNKAKSRKLQPTISYLLNSNTKMTVGASFARGTASYQSSSRYRLRDFGTNQYHGEIKGKNWFLRGQSVQDYGANSYDLNFLGSYLQAAPSSLLPGTSNGQAYFGTYNEVFKQARALNVPIEQALAAAKQKADATQPDPASEQFQTLRSQIIANATPGKGAQLNPSSLLNEGNAQYNFKFGDATDLIVGGAYRKFRLGSNGNLFSDNDGRIQNHELGGYTQLTHKLLDERLKLAAAVRIDAFKNFDPAVSPRASVVYSAGDRKQHNFRASYGRAFRSPTQLDQYILLDLGQVRLQGNIGAGYQGYSLNSSFSPVDLAALKLERLNTVEVGYKGILLEKLYLDVNYYRSQYNDFIGAQRFIGNTNGSRPAQQPTQADLLAGVYQNSASSTRILQVWTNASQQVNTQGTSLGLTYYFNRALNLTTNYSLNILEDEDLPENFQTFFNTPKHKYNVGVNGIVVNNLNYAVNYRWAQGHLYEMPFAVGQLEDYSSLDASVGYTLSKLGTTLQLGGSNLLDQNNTQVYGGPNIGRLAYVGLLVNIK</sequence>